<evidence type="ECO:0000259" key="8">
    <source>
        <dbReference type="Pfam" id="PF17768"/>
    </source>
</evidence>
<protein>
    <recommendedName>
        <fullName evidence="2">Single-stranded-DNA-specific exonuclease RecJ</fullName>
    </recommendedName>
</protein>
<name>A0A2J6WQN1_9BACT</name>
<evidence type="ECO:0000256" key="5">
    <source>
        <dbReference type="ARBA" id="ARBA00022839"/>
    </source>
</evidence>
<comment type="similarity">
    <text evidence="1">Belongs to the RecJ family.</text>
</comment>
<dbReference type="InterPro" id="IPR003156">
    <property type="entry name" value="DHHA1_dom"/>
</dbReference>
<reference evidence="9 10" key="1">
    <citation type="submission" date="2018-01" db="EMBL/GenBank/DDBJ databases">
        <title>Metagenomic assembled genomes from two thermal pools in the Uzon Caldera, Kamchatka, Russia.</title>
        <authorList>
            <person name="Wilkins L."/>
            <person name="Ettinger C."/>
        </authorList>
    </citation>
    <scope>NUCLEOTIDE SEQUENCE [LARGE SCALE GENOMIC DNA]</scope>
    <source>
        <strain evidence="9">ZAV-05</strain>
    </source>
</reference>
<keyword evidence="3" id="KW-0540">Nuclease</keyword>
<feature type="domain" description="RecJ OB" evidence="8">
    <location>
        <begin position="450"/>
        <end position="551"/>
    </location>
</feature>
<evidence type="ECO:0000256" key="2">
    <source>
        <dbReference type="ARBA" id="ARBA00019841"/>
    </source>
</evidence>
<dbReference type="InterPro" id="IPR051673">
    <property type="entry name" value="SSDNA_exonuclease_RecJ"/>
</dbReference>
<dbReference type="AlphaFoldDB" id="A0A2J6WQN1"/>
<dbReference type="Gene3D" id="2.40.50.460">
    <property type="match status" value="1"/>
</dbReference>
<organism evidence="9 10">
    <name type="scientific">Calditerrivibrio nitroreducens</name>
    <dbReference type="NCBI Taxonomy" id="477976"/>
    <lineage>
        <taxon>Bacteria</taxon>
        <taxon>Pseudomonadati</taxon>
        <taxon>Deferribacterota</taxon>
        <taxon>Deferribacteres</taxon>
        <taxon>Deferribacterales</taxon>
        <taxon>Calditerrivibrionaceae</taxon>
    </lineage>
</organism>
<dbReference type="InterPro" id="IPR004610">
    <property type="entry name" value="RecJ"/>
</dbReference>
<evidence type="ECO:0000256" key="4">
    <source>
        <dbReference type="ARBA" id="ARBA00022801"/>
    </source>
</evidence>
<gene>
    <name evidence="9" type="primary">recJ</name>
    <name evidence="9" type="ORF">C0187_01125</name>
</gene>
<accession>A0A2J6WQN1</accession>
<dbReference type="SUPFAM" id="SSF64182">
    <property type="entry name" value="DHH phosphoesterases"/>
    <property type="match status" value="1"/>
</dbReference>
<dbReference type="PANTHER" id="PTHR30255:SF2">
    <property type="entry name" value="SINGLE-STRANDED-DNA-SPECIFIC EXONUCLEASE RECJ"/>
    <property type="match status" value="1"/>
</dbReference>
<dbReference type="Pfam" id="PF17768">
    <property type="entry name" value="RecJ_OB"/>
    <property type="match status" value="1"/>
</dbReference>
<dbReference type="PANTHER" id="PTHR30255">
    <property type="entry name" value="SINGLE-STRANDED-DNA-SPECIFIC EXONUCLEASE RECJ"/>
    <property type="match status" value="1"/>
</dbReference>
<dbReference type="GO" id="GO:0006281">
    <property type="term" value="P:DNA repair"/>
    <property type="evidence" value="ECO:0007669"/>
    <property type="project" value="InterPro"/>
</dbReference>
<keyword evidence="4" id="KW-0378">Hydrolase</keyword>
<evidence type="ECO:0000259" key="6">
    <source>
        <dbReference type="Pfam" id="PF01368"/>
    </source>
</evidence>
<dbReference type="Pfam" id="PF02272">
    <property type="entry name" value="DHHA1"/>
    <property type="match status" value="1"/>
</dbReference>
<dbReference type="Pfam" id="PF01368">
    <property type="entry name" value="DHH"/>
    <property type="match status" value="1"/>
</dbReference>
<dbReference type="InterPro" id="IPR001667">
    <property type="entry name" value="DDH_dom"/>
</dbReference>
<dbReference type="InterPro" id="IPR038763">
    <property type="entry name" value="DHH_sf"/>
</dbReference>
<evidence type="ECO:0000313" key="10">
    <source>
        <dbReference type="Proteomes" id="UP000242881"/>
    </source>
</evidence>
<dbReference type="GO" id="GO:0008409">
    <property type="term" value="F:5'-3' exonuclease activity"/>
    <property type="evidence" value="ECO:0007669"/>
    <property type="project" value="InterPro"/>
</dbReference>
<comment type="caution">
    <text evidence="9">The sequence shown here is derived from an EMBL/GenBank/DDBJ whole genome shotgun (WGS) entry which is preliminary data.</text>
</comment>
<dbReference type="Proteomes" id="UP000242881">
    <property type="component" value="Unassembled WGS sequence"/>
</dbReference>
<evidence type="ECO:0000313" key="9">
    <source>
        <dbReference type="EMBL" id="PMP72698.1"/>
    </source>
</evidence>
<dbReference type="GO" id="GO:0006310">
    <property type="term" value="P:DNA recombination"/>
    <property type="evidence" value="ECO:0007669"/>
    <property type="project" value="InterPro"/>
</dbReference>
<evidence type="ECO:0000256" key="3">
    <source>
        <dbReference type="ARBA" id="ARBA00022722"/>
    </source>
</evidence>
<dbReference type="EMBL" id="PNIN01000019">
    <property type="protein sequence ID" value="PMP72698.1"/>
    <property type="molecule type" value="Genomic_DNA"/>
</dbReference>
<sequence>MGEGIFTQFFYSNMTPQEIIEKILKSRGIRDFERYFNPKPKYLEKSTNLVSIDQARLIVEKLKQSRLILLYSDYDVDGVTSSAVFSRFLNDVGIKNYKVVIPDRFKDGYGLNLEKIKKEFKSNPFDMLITFDCGIGSVDEVEYLKQLGVFVVITDHHLPQDKIPSADIVINPKLSSTEEKGDYHLCGCGVVFKLIHVLKVLWGLDSVDLKKYLEHVAIATIADIVPLIGDNRILVKNGLEVINETPSEGVKALINVSGLKSALNSYHIGFIIGPRINASGRLDIADTSYYLLMQNCEDTAAKYAKILEEINQARKKECDEIFKEALCLIPQIPKYGICLYKSSWNKGVIGIVASRLVERFNLPTIIFGTSVGRKDDGGIISGSGRSTDDLNLHELLVEIDRQYPGLMIRYGGHVKACGLSIYEEDFEVFVEAYTGILQDLNIDNRKKICYDMELSFADINFELIDYIKKMEPFGYGNEMPKFLFTNVEVIDFRKMGDGNHYSINLRQDGCTIRGVWFNGDEQKITDKLNIIGVPIINEYNNNRYLQIRIRDIV</sequence>
<dbReference type="InterPro" id="IPR041122">
    <property type="entry name" value="RecJ_OB"/>
</dbReference>
<feature type="domain" description="DDH" evidence="6">
    <location>
        <begin position="68"/>
        <end position="219"/>
    </location>
</feature>
<dbReference type="NCBIfam" id="TIGR00644">
    <property type="entry name" value="recJ"/>
    <property type="match status" value="1"/>
</dbReference>
<feature type="domain" description="DHHA1" evidence="7">
    <location>
        <begin position="338"/>
        <end position="437"/>
    </location>
</feature>
<proteinExistence type="inferred from homology"/>
<dbReference type="GO" id="GO:0003676">
    <property type="term" value="F:nucleic acid binding"/>
    <property type="evidence" value="ECO:0007669"/>
    <property type="project" value="InterPro"/>
</dbReference>
<evidence type="ECO:0000256" key="1">
    <source>
        <dbReference type="ARBA" id="ARBA00005915"/>
    </source>
</evidence>
<dbReference type="Gene3D" id="3.90.1640.30">
    <property type="match status" value="1"/>
</dbReference>
<evidence type="ECO:0000259" key="7">
    <source>
        <dbReference type="Pfam" id="PF02272"/>
    </source>
</evidence>
<keyword evidence="5 9" id="KW-0269">Exonuclease</keyword>